<dbReference type="AlphaFoldDB" id="A0A9P6I1X4"/>
<protein>
    <submittedName>
        <fullName evidence="2">Uncharacterized protein</fullName>
    </submittedName>
</protein>
<dbReference type="GeneID" id="62163068"/>
<evidence type="ECO:0000313" key="3">
    <source>
        <dbReference type="Proteomes" id="UP000781932"/>
    </source>
</evidence>
<dbReference type="EMBL" id="JAATWM020000022">
    <property type="protein sequence ID" value="KAF9875457.1"/>
    <property type="molecule type" value="Genomic_DNA"/>
</dbReference>
<reference evidence="2" key="2">
    <citation type="submission" date="2020-11" db="EMBL/GenBank/DDBJ databases">
        <title>Whole genome sequencing of Colletotrichum sp.</title>
        <authorList>
            <person name="Li H."/>
        </authorList>
    </citation>
    <scope>NUCLEOTIDE SEQUENCE</scope>
    <source>
        <strain evidence="2">CkLH20</strain>
    </source>
</reference>
<feature type="region of interest" description="Disordered" evidence="1">
    <location>
        <begin position="1"/>
        <end position="28"/>
    </location>
</feature>
<proteinExistence type="predicted"/>
<feature type="region of interest" description="Disordered" evidence="1">
    <location>
        <begin position="189"/>
        <end position="209"/>
    </location>
</feature>
<sequence length="335" mass="37106">MSSNANVASSAEATATPSNTTKPVDAAEGIDTSGKATAEILKAFIIVGKIPTHEQTIKDFGFDRAHSEHDSFQLLNVYRHVMTTTLDVAPSTLQAWMFEDKKVLLRNMMSKLREALEKGLPNPEDVNRLKDSFRWYLLTRNRYIWDPAHANAETRAIFNAAAAKPLNGNHADMQKQLEAMFDGMVKVSKEKEAREPRGEPANAEGDHDRTSCHTLRAADGRPVLPMMYCPGMNLKGIADELKGMQKAQGGEPVFQDITLNHPVPGQPGVTKPITHKLEIKMVSAEEMFGNVKKSADGTFRSKAGEAGSEKEKYPTDEEVERMIQQMVGGMRHEDE</sequence>
<name>A0A9P6I1X4_9PEZI</name>
<dbReference type="Proteomes" id="UP000781932">
    <property type="component" value="Unassembled WGS sequence"/>
</dbReference>
<keyword evidence="3" id="KW-1185">Reference proteome</keyword>
<evidence type="ECO:0000256" key="1">
    <source>
        <dbReference type="SAM" id="MobiDB-lite"/>
    </source>
</evidence>
<accession>A0A9P6I1X4</accession>
<dbReference type="RefSeq" id="XP_038744918.1">
    <property type="nucleotide sequence ID" value="XM_038889994.1"/>
</dbReference>
<reference evidence="2" key="1">
    <citation type="submission" date="2020-03" db="EMBL/GenBank/DDBJ databases">
        <authorList>
            <person name="He L."/>
        </authorList>
    </citation>
    <scope>NUCLEOTIDE SEQUENCE</scope>
    <source>
        <strain evidence="2">CkLH20</strain>
    </source>
</reference>
<comment type="caution">
    <text evidence="2">The sequence shown here is derived from an EMBL/GenBank/DDBJ whole genome shotgun (WGS) entry which is preliminary data.</text>
</comment>
<feature type="compositionally biased region" description="Low complexity" evidence="1">
    <location>
        <begin position="1"/>
        <end position="16"/>
    </location>
</feature>
<organism evidence="2 3">
    <name type="scientific">Colletotrichum karsti</name>
    <dbReference type="NCBI Taxonomy" id="1095194"/>
    <lineage>
        <taxon>Eukaryota</taxon>
        <taxon>Fungi</taxon>
        <taxon>Dikarya</taxon>
        <taxon>Ascomycota</taxon>
        <taxon>Pezizomycotina</taxon>
        <taxon>Sordariomycetes</taxon>
        <taxon>Hypocreomycetidae</taxon>
        <taxon>Glomerellales</taxon>
        <taxon>Glomerellaceae</taxon>
        <taxon>Colletotrichum</taxon>
        <taxon>Colletotrichum boninense species complex</taxon>
    </lineage>
</organism>
<gene>
    <name evidence="2" type="ORF">CkaCkLH20_07277</name>
</gene>
<dbReference type="OrthoDB" id="4851849at2759"/>
<feature type="region of interest" description="Disordered" evidence="1">
    <location>
        <begin position="292"/>
        <end position="315"/>
    </location>
</feature>
<evidence type="ECO:0000313" key="2">
    <source>
        <dbReference type="EMBL" id="KAF9875457.1"/>
    </source>
</evidence>